<organism evidence="1">
    <name type="scientific">marine sediment metagenome</name>
    <dbReference type="NCBI Taxonomy" id="412755"/>
    <lineage>
        <taxon>unclassified sequences</taxon>
        <taxon>metagenomes</taxon>
        <taxon>ecological metagenomes</taxon>
    </lineage>
</organism>
<sequence length="72" mass="8045">MEQMIFPPTIRDVAIVTTCSNLAWCGVLGPGEVAGYMQRLCRLSDIKLALTLIESRVQLDDYLTCLAYHGRN</sequence>
<accession>A0A0F9FZ08</accession>
<comment type="caution">
    <text evidence="1">The sequence shown here is derived from an EMBL/GenBank/DDBJ whole genome shotgun (WGS) entry which is preliminary data.</text>
</comment>
<gene>
    <name evidence="1" type="ORF">LCGC14_1974200</name>
</gene>
<dbReference type="EMBL" id="LAZR01021967">
    <property type="protein sequence ID" value="KKL83491.1"/>
    <property type="molecule type" value="Genomic_DNA"/>
</dbReference>
<dbReference type="AlphaFoldDB" id="A0A0F9FZ08"/>
<reference evidence="1" key="1">
    <citation type="journal article" date="2015" name="Nature">
        <title>Complex archaea that bridge the gap between prokaryotes and eukaryotes.</title>
        <authorList>
            <person name="Spang A."/>
            <person name="Saw J.H."/>
            <person name="Jorgensen S.L."/>
            <person name="Zaremba-Niedzwiedzka K."/>
            <person name="Martijn J."/>
            <person name="Lind A.E."/>
            <person name="van Eijk R."/>
            <person name="Schleper C."/>
            <person name="Guy L."/>
            <person name="Ettema T.J."/>
        </authorList>
    </citation>
    <scope>NUCLEOTIDE SEQUENCE</scope>
</reference>
<proteinExistence type="predicted"/>
<protein>
    <submittedName>
        <fullName evidence="1">Uncharacterized protein</fullName>
    </submittedName>
</protein>
<name>A0A0F9FZ08_9ZZZZ</name>
<evidence type="ECO:0000313" key="1">
    <source>
        <dbReference type="EMBL" id="KKL83491.1"/>
    </source>
</evidence>